<keyword evidence="2" id="KW-1185">Reference proteome</keyword>
<evidence type="ECO:0000313" key="1">
    <source>
        <dbReference type="EMBL" id="GBM91373.1"/>
    </source>
</evidence>
<dbReference type="EMBL" id="BGPR01268301">
    <property type="protein sequence ID" value="GBM91373.1"/>
    <property type="molecule type" value="Genomic_DNA"/>
</dbReference>
<accession>A0A4Y2JLW9</accession>
<dbReference type="Proteomes" id="UP000499080">
    <property type="component" value="Unassembled WGS sequence"/>
</dbReference>
<protein>
    <submittedName>
        <fullName evidence="1">Uncharacterized protein</fullName>
    </submittedName>
</protein>
<gene>
    <name evidence="1" type="ORF">AVEN_29636_1</name>
</gene>
<reference evidence="1 2" key="1">
    <citation type="journal article" date="2019" name="Sci. Rep.">
        <title>Orb-weaving spider Araneus ventricosus genome elucidates the spidroin gene catalogue.</title>
        <authorList>
            <person name="Kono N."/>
            <person name="Nakamura H."/>
            <person name="Ohtoshi R."/>
            <person name="Moran D.A.P."/>
            <person name="Shinohara A."/>
            <person name="Yoshida Y."/>
            <person name="Fujiwara M."/>
            <person name="Mori M."/>
            <person name="Tomita M."/>
            <person name="Arakawa K."/>
        </authorList>
    </citation>
    <scope>NUCLEOTIDE SEQUENCE [LARGE SCALE GENOMIC DNA]</scope>
</reference>
<organism evidence="1 2">
    <name type="scientific">Araneus ventricosus</name>
    <name type="common">Orbweaver spider</name>
    <name type="synonym">Epeira ventricosa</name>
    <dbReference type="NCBI Taxonomy" id="182803"/>
    <lineage>
        <taxon>Eukaryota</taxon>
        <taxon>Metazoa</taxon>
        <taxon>Ecdysozoa</taxon>
        <taxon>Arthropoda</taxon>
        <taxon>Chelicerata</taxon>
        <taxon>Arachnida</taxon>
        <taxon>Araneae</taxon>
        <taxon>Araneomorphae</taxon>
        <taxon>Entelegynae</taxon>
        <taxon>Araneoidea</taxon>
        <taxon>Araneidae</taxon>
        <taxon>Araneus</taxon>
    </lineage>
</organism>
<evidence type="ECO:0000313" key="2">
    <source>
        <dbReference type="Proteomes" id="UP000499080"/>
    </source>
</evidence>
<proteinExistence type="predicted"/>
<comment type="caution">
    <text evidence="1">The sequence shown here is derived from an EMBL/GenBank/DDBJ whole genome shotgun (WGS) entry which is preliminary data.</text>
</comment>
<dbReference type="AlphaFoldDB" id="A0A4Y2JLW9"/>
<sequence>MGHISTSHWWYAPPHGTSKCESPVVRAGVNVLNGAFPLKGPQSSLNGNVGVSTFCHQHLSLRLLEFDNLRQISVTDRQILPIIPWRSIARIKLSTPSPSHLSNECWHQKKMTPEIQLGDDCGSVELPRRPPEFGGFCLGFL</sequence>
<name>A0A4Y2JLW9_ARAVE</name>